<feature type="region of interest" description="Disordered" evidence="1">
    <location>
        <begin position="60"/>
        <end position="93"/>
    </location>
</feature>
<protein>
    <submittedName>
        <fullName evidence="2">Uncharacterized protein</fullName>
    </submittedName>
</protein>
<evidence type="ECO:0000256" key="1">
    <source>
        <dbReference type="SAM" id="MobiDB-lite"/>
    </source>
</evidence>
<feature type="compositionally biased region" description="Basic and acidic residues" evidence="1">
    <location>
        <begin position="60"/>
        <end position="72"/>
    </location>
</feature>
<organism evidence="3">
    <name type="scientific">Brassica campestris</name>
    <name type="common">Field mustard</name>
    <dbReference type="NCBI Taxonomy" id="3711"/>
    <lineage>
        <taxon>Eukaryota</taxon>
        <taxon>Viridiplantae</taxon>
        <taxon>Streptophyta</taxon>
        <taxon>Embryophyta</taxon>
        <taxon>Tracheophyta</taxon>
        <taxon>Spermatophyta</taxon>
        <taxon>Magnoliopsida</taxon>
        <taxon>eudicotyledons</taxon>
        <taxon>Gunneridae</taxon>
        <taxon>Pentapetalae</taxon>
        <taxon>rosids</taxon>
        <taxon>malvids</taxon>
        <taxon>Brassicales</taxon>
        <taxon>Brassicaceae</taxon>
        <taxon>Brassiceae</taxon>
        <taxon>Brassica</taxon>
    </lineage>
</organism>
<proteinExistence type="predicted"/>
<evidence type="ECO:0000313" key="2">
    <source>
        <dbReference type="EMBL" id="CAG7906475.1"/>
    </source>
</evidence>
<feature type="compositionally biased region" description="Basic and acidic residues" evidence="1">
    <location>
        <begin position="16"/>
        <end position="33"/>
    </location>
</feature>
<dbReference type="AlphaFoldDB" id="A0A3P6C1G1"/>
<gene>
    <name evidence="3" type="ORF">BRAA04T16913Z</name>
    <name evidence="2" type="ORF">BRAPAZ1V2_A04P13760.2</name>
</gene>
<dbReference type="EMBL" id="LS974620">
    <property type="protein sequence ID" value="CAG7906475.1"/>
    <property type="molecule type" value="Genomic_DNA"/>
</dbReference>
<feature type="non-terminal residue" evidence="3">
    <location>
        <position position="123"/>
    </location>
</feature>
<feature type="region of interest" description="Disordered" evidence="1">
    <location>
        <begin position="1"/>
        <end position="33"/>
    </location>
</feature>
<reference evidence="3" key="1">
    <citation type="submission" date="2018-11" db="EMBL/GenBank/DDBJ databases">
        <authorList>
            <consortium name="Genoscope - CEA"/>
            <person name="William W."/>
        </authorList>
    </citation>
    <scope>NUCLEOTIDE SEQUENCE</scope>
</reference>
<evidence type="ECO:0000313" key="3">
    <source>
        <dbReference type="EMBL" id="VDD12337.1"/>
    </source>
</evidence>
<dbReference type="Gramene" id="A04p13760.2_BraZ1">
    <property type="protein sequence ID" value="A04p13760.2_BraZ1.CDS.1"/>
    <property type="gene ID" value="A04g13760.2_BraZ1"/>
</dbReference>
<sequence length="123" mass="13502">MDTDLSVSREVMGSGEENKENQDSNIENTKDEEILRGKESLVFGGRTNLMNLSKVGHKEKWAGNKKMAEGARGKPKKLSNRPTRGLIFGPTKGEISLSESGKRLRVEKAEVGRAGGAFREVVE</sequence>
<dbReference type="EMBL" id="LR031576">
    <property type="protein sequence ID" value="VDD12337.1"/>
    <property type="molecule type" value="Genomic_DNA"/>
</dbReference>
<name>A0A3P6C1G1_BRACM</name>
<accession>A0A3P6C1G1</accession>
<dbReference type="Proteomes" id="UP000694005">
    <property type="component" value="Chromosome A04"/>
</dbReference>